<sequence>MAKNEDHHRIHSNTSLNSDFNHFDTQPFDDSSGDDDDDDECRYFEDTVPLDDDDEELETQVVNVDDETQVLEIAGETQLLDDFDTELLEEEIESDGTHVLENVDDEVSDDDPQCRDSGQSADPSNRERGRDEKETGSGSMPPRFTFIRAESLREAGLAKRNMNLKHTQDQSNSVMGMNQFCQEPLAVESKGKSFLGCSEKVREVDQEFNHDFSRNAVRKLFNDDLPGETNGPSLSNNDFNEGESLGKFPDYHGELERLSYINSQEPGELSQINALDCVDRFLKSNFMELNQENNCVKKLEKKSESLPRIKGQQSLSKIINDRSKAKKTEIFDWDDNCEDEGGGELYRRRKDDFVEGGTRRPRSLPGCRKNKSCRSNGDKEEEEQSSIPIKRKNAAHSESRLGMHNLKIRDDNIQEPTRKLERNLANEMDEQFNGNFSRGELDPNGNADRREMLDVGLDTQMAAEAMEALFNAGDIVDHVANDSIRITRSRSTYQLNDSSTGKMGLVTPKEHTGKYDRKRKADVKSDLQTSGLSKKYTKKVGQCRKGNVTSRSQKRKLIVEGNQTTGANKSGRIVSSPIGEQRKSAEALKNHQLNELNNLDSNDGGGTVNEKQFQGEVFHLTPIARRTRQSLAGNKMINCDKSLKSLSEKAMRIDPHEKCRGVGLQASEVLAPKSTLGSSDHSPVDDNTELCQHEKLASKENAVGVSNDFAVDMFDYPRRRRSLRIMKLPHHDKDSEKSVGSSKSVEHNENIGKSTSVKKKTRTSAVVKSHVNCHTEKANLENANSGGIPICCDNLDENDANLNSNVKNNADARLSSNHLEFTISDESPRDRYKSPDLATTTPSNCKTPVNNASPVCMSDDYYKQSRNRNVSRSCLLKVFRKDLQRELRSLSAIRPELITPSKDSRKRKDMTDVRILYSHHLDEDIIKHQKKILARLGVSVASSIVDATHFITDQFVRTRNMLEAIASGKPVVTHLWIESCGQANCFIDERNYILRDAKKEKEFGFSMPVSLARASRHPLLEGRRVLITPNIKPSKEIISSLVMAVHGQAVERVGRSALKDPKIPDDLLILSCEEDYASCVPFLEKGAMVYSSELLLNGIVTQKLEYERHRLFADHVRKTRSTIWLKRDDRKFTPVVKSS</sequence>
<feature type="compositionally biased region" description="Basic and acidic residues" evidence="4">
    <location>
        <begin position="124"/>
        <end position="135"/>
    </location>
</feature>
<protein>
    <submittedName>
        <fullName evidence="7">Uncharacterized protein LOC101501524</fullName>
    </submittedName>
</protein>
<reference evidence="6" key="1">
    <citation type="journal article" date="2013" name="Nat. Biotechnol.">
        <title>Draft genome sequence of chickpea (Cicer arietinum) provides a resource for trait improvement.</title>
        <authorList>
            <person name="Varshney R.K."/>
            <person name="Song C."/>
            <person name="Saxena R.K."/>
            <person name="Azam S."/>
            <person name="Yu S."/>
            <person name="Sharpe A.G."/>
            <person name="Cannon S."/>
            <person name="Baek J."/>
            <person name="Rosen B.D."/>
            <person name="Tar'an B."/>
            <person name="Millan T."/>
            <person name="Zhang X."/>
            <person name="Ramsay L.D."/>
            <person name="Iwata A."/>
            <person name="Wang Y."/>
            <person name="Nelson W."/>
            <person name="Farmer A.D."/>
            <person name="Gaur P.M."/>
            <person name="Soderlund C."/>
            <person name="Penmetsa R.V."/>
            <person name="Xu C."/>
            <person name="Bharti A.K."/>
            <person name="He W."/>
            <person name="Winter P."/>
            <person name="Zhao S."/>
            <person name="Hane J.K."/>
            <person name="Carrasquilla-Garcia N."/>
            <person name="Condie J.A."/>
            <person name="Upadhyaya H.D."/>
            <person name="Luo M.C."/>
            <person name="Thudi M."/>
            <person name="Gowda C.L."/>
            <person name="Singh N.P."/>
            <person name="Lichtenzveig J."/>
            <person name="Gali K.K."/>
            <person name="Rubio J."/>
            <person name="Nadarajan N."/>
            <person name="Dolezel J."/>
            <person name="Bansal K.C."/>
            <person name="Xu X."/>
            <person name="Edwards D."/>
            <person name="Zhang G."/>
            <person name="Kahl G."/>
            <person name="Gil J."/>
            <person name="Singh K.B."/>
            <person name="Datta S.K."/>
            <person name="Jackson S.A."/>
            <person name="Wang J."/>
            <person name="Cook D.R."/>
        </authorList>
    </citation>
    <scope>NUCLEOTIDE SEQUENCE [LARGE SCALE GENOMIC DNA]</scope>
    <source>
        <strain evidence="6">cv. CDC Frontier</strain>
    </source>
</reference>
<gene>
    <name evidence="7" type="primary">LOC101501524</name>
</gene>
<dbReference type="PANTHER" id="PTHR23196:SF1">
    <property type="entry name" value="PAX-INTERACTING PROTEIN 1"/>
    <property type="match status" value="1"/>
</dbReference>
<feature type="region of interest" description="Disordered" evidence="4">
    <location>
        <begin position="824"/>
        <end position="846"/>
    </location>
</feature>
<feature type="region of interest" description="Disordered" evidence="4">
    <location>
        <begin position="495"/>
        <end position="528"/>
    </location>
</feature>
<feature type="region of interest" description="Disordered" evidence="4">
    <location>
        <begin position="1"/>
        <end position="56"/>
    </location>
</feature>
<dbReference type="PANTHER" id="PTHR23196">
    <property type="entry name" value="PAX TRANSCRIPTION ACTIVATION DOMAIN INTERACTING PROTEIN"/>
    <property type="match status" value="1"/>
</dbReference>
<dbReference type="STRING" id="3827.A0A1S2XD10"/>
<feature type="compositionally biased region" description="Acidic residues" evidence="4">
    <location>
        <begin position="102"/>
        <end position="111"/>
    </location>
</feature>
<evidence type="ECO:0000256" key="4">
    <source>
        <dbReference type="SAM" id="MobiDB-lite"/>
    </source>
</evidence>
<keyword evidence="6" id="KW-1185">Reference proteome</keyword>
<dbReference type="OrthoDB" id="342264at2759"/>
<keyword evidence="2" id="KW-0227">DNA damage</keyword>
<proteinExistence type="predicted"/>
<feature type="compositionally biased region" description="Polar residues" evidence="4">
    <location>
        <begin position="12"/>
        <end position="24"/>
    </location>
</feature>
<dbReference type="PaxDb" id="3827-XP_004486073.1"/>
<evidence type="ECO:0000256" key="3">
    <source>
        <dbReference type="ARBA" id="ARBA00023242"/>
    </source>
</evidence>
<evidence type="ECO:0000256" key="1">
    <source>
        <dbReference type="ARBA" id="ARBA00004123"/>
    </source>
</evidence>
<dbReference type="PROSITE" id="PS50172">
    <property type="entry name" value="BRCT"/>
    <property type="match status" value="1"/>
</dbReference>
<feature type="compositionally biased region" description="Acidic residues" evidence="4">
    <location>
        <begin position="31"/>
        <end position="40"/>
    </location>
</feature>
<dbReference type="Gene3D" id="3.40.50.10190">
    <property type="entry name" value="BRCT domain"/>
    <property type="match status" value="2"/>
</dbReference>
<feature type="compositionally biased region" description="Polar residues" evidence="4">
    <location>
        <begin position="230"/>
        <end position="239"/>
    </location>
</feature>
<dbReference type="GeneID" id="101501524"/>
<accession>A0A1S2XD10</accession>
<evidence type="ECO:0000313" key="6">
    <source>
        <dbReference type="Proteomes" id="UP000087171"/>
    </source>
</evidence>
<dbReference type="Proteomes" id="UP000087171">
    <property type="component" value="Chromosome Ca1"/>
</dbReference>
<evidence type="ECO:0000256" key="2">
    <source>
        <dbReference type="ARBA" id="ARBA00022763"/>
    </source>
</evidence>
<evidence type="ECO:0000313" key="7">
    <source>
        <dbReference type="RefSeq" id="XP_004486073.1"/>
    </source>
</evidence>
<comment type="subcellular location">
    <subcellularLocation>
        <location evidence="1">Nucleus</location>
    </subcellularLocation>
</comment>
<dbReference type="InterPro" id="IPR001357">
    <property type="entry name" value="BRCT_dom"/>
</dbReference>
<feature type="domain" description="BRCT" evidence="5">
    <location>
        <begin position="905"/>
        <end position="994"/>
    </location>
</feature>
<keyword evidence="3" id="KW-0539">Nucleus</keyword>
<evidence type="ECO:0000259" key="5">
    <source>
        <dbReference type="PROSITE" id="PS50172"/>
    </source>
</evidence>
<dbReference type="GO" id="GO:0006974">
    <property type="term" value="P:DNA damage response"/>
    <property type="evidence" value="ECO:0007669"/>
    <property type="project" value="UniProtKB-KW"/>
</dbReference>
<dbReference type="AlphaFoldDB" id="A0A1S2XD10"/>
<dbReference type="InterPro" id="IPR051579">
    <property type="entry name" value="DDR_Transcriptional_Reg"/>
</dbReference>
<dbReference type="Pfam" id="PF16770">
    <property type="entry name" value="RTT107_BRCT_5"/>
    <property type="match status" value="1"/>
</dbReference>
<dbReference type="SUPFAM" id="SSF52113">
    <property type="entry name" value="BRCT domain"/>
    <property type="match status" value="1"/>
</dbReference>
<dbReference type="KEGG" id="cam:101501524"/>
<dbReference type="CDD" id="cd18432">
    <property type="entry name" value="BRCT_PAXIP1_rpt6_like"/>
    <property type="match status" value="1"/>
</dbReference>
<dbReference type="Pfam" id="PF16589">
    <property type="entry name" value="BRCT_2"/>
    <property type="match status" value="1"/>
</dbReference>
<dbReference type="eggNOG" id="KOG2043">
    <property type="taxonomic scope" value="Eukaryota"/>
</dbReference>
<dbReference type="InterPro" id="IPR036420">
    <property type="entry name" value="BRCT_dom_sf"/>
</dbReference>
<name>A0A1S2XD10_CICAR</name>
<dbReference type="RefSeq" id="XP_004486073.1">
    <property type="nucleotide sequence ID" value="XM_004486016.3"/>
</dbReference>
<reference evidence="7" key="2">
    <citation type="submission" date="2025-08" db="UniProtKB">
        <authorList>
            <consortium name="RefSeq"/>
        </authorList>
    </citation>
    <scope>IDENTIFICATION</scope>
    <source>
        <tissue evidence="7">Etiolated seedlings</tissue>
    </source>
</reference>
<feature type="region of interest" description="Disordered" evidence="4">
    <location>
        <begin position="91"/>
        <end position="145"/>
    </location>
</feature>
<dbReference type="SMART" id="SM00292">
    <property type="entry name" value="BRCT"/>
    <property type="match status" value="1"/>
</dbReference>
<feature type="region of interest" description="Disordered" evidence="4">
    <location>
        <begin position="728"/>
        <end position="763"/>
    </location>
</feature>
<organism evidence="6 7">
    <name type="scientific">Cicer arietinum</name>
    <name type="common">Chickpea</name>
    <name type="synonym">Garbanzo</name>
    <dbReference type="NCBI Taxonomy" id="3827"/>
    <lineage>
        <taxon>Eukaryota</taxon>
        <taxon>Viridiplantae</taxon>
        <taxon>Streptophyta</taxon>
        <taxon>Embryophyta</taxon>
        <taxon>Tracheophyta</taxon>
        <taxon>Spermatophyta</taxon>
        <taxon>Magnoliopsida</taxon>
        <taxon>eudicotyledons</taxon>
        <taxon>Gunneridae</taxon>
        <taxon>Pentapetalae</taxon>
        <taxon>rosids</taxon>
        <taxon>fabids</taxon>
        <taxon>Fabales</taxon>
        <taxon>Fabaceae</taxon>
        <taxon>Papilionoideae</taxon>
        <taxon>50 kb inversion clade</taxon>
        <taxon>NPAAA clade</taxon>
        <taxon>Hologalegina</taxon>
        <taxon>IRL clade</taxon>
        <taxon>Cicereae</taxon>
        <taxon>Cicer</taxon>
    </lineage>
</organism>
<dbReference type="CDD" id="cd17744">
    <property type="entry name" value="BRCT_MDC1_rpt1"/>
    <property type="match status" value="1"/>
</dbReference>
<feature type="region of interest" description="Disordered" evidence="4">
    <location>
        <begin position="223"/>
        <end position="246"/>
    </location>
</feature>
<feature type="compositionally biased region" description="Polar residues" evidence="4">
    <location>
        <begin position="837"/>
        <end position="846"/>
    </location>
</feature>
<dbReference type="GO" id="GO:0005634">
    <property type="term" value="C:nucleus"/>
    <property type="evidence" value="ECO:0007669"/>
    <property type="project" value="UniProtKB-SubCell"/>
</dbReference>
<feature type="region of interest" description="Disordered" evidence="4">
    <location>
        <begin position="355"/>
        <end position="402"/>
    </location>
</feature>